<dbReference type="Pfam" id="PF00298">
    <property type="entry name" value="Ribosomal_L11"/>
    <property type="match status" value="1"/>
</dbReference>
<dbReference type="PANTHER" id="PTHR11661">
    <property type="entry name" value="60S RIBOSOMAL PROTEIN L12"/>
    <property type="match status" value="1"/>
</dbReference>
<proteinExistence type="inferred from homology"/>
<keyword evidence="5 7" id="KW-0689">Ribosomal protein</keyword>
<evidence type="ECO:0000256" key="8">
    <source>
        <dbReference type="RuleBase" id="RU003978"/>
    </source>
</evidence>
<evidence type="ECO:0000313" key="14">
    <source>
        <dbReference type="EMBL" id="REI23668.1"/>
    </source>
</evidence>
<comment type="similarity">
    <text evidence="1 7 8">Belongs to the universal ribosomal protein uL11 family.</text>
</comment>
<dbReference type="NCBIfam" id="TIGR01632">
    <property type="entry name" value="L11_bact"/>
    <property type="match status" value="1"/>
</dbReference>
<evidence type="ECO:0000313" key="17">
    <source>
        <dbReference type="Proteomes" id="UP000597038"/>
    </source>
</evidence>
<dbReference type="InterPro" id="IPR020783">
    <property type="entry name" value="Ribosomal_uL11_C"/>
</dbReference>
<evidence type="ECO:0000256" key="7">
    <source>
        <dbReference type="HAMAP-Rule" id="MF_00736"/>
    </source>
</evidence>
<evidence type="ECO:0000259" key="10">
    <source>
        <dbReference type="Pfam" id="PF00298"/>
    </source>
</evidence>
<dbReference type="InterPro" id="IPR020785">
    <property type="entry name" value="Ribosomal_uL11_CS"/>
</dbReference>
<dbReference type="GO" id="GO:0070180">
    <property type="term" value="F:large ribosomal subunit rRNA binding"/>
    <property type="evidence" value="ECO:0007669"/>
    <property type="project" value="UniProtKB-UniRule"/>
</dbReference>
<dbReference type="FunFam" id="3.30.1550.10:FF:000001">
    <property type="entry name" value="50S ribosomal protein L11"/>
    <property type="match status" value="1"/>
</dbReference>
<dbReference type="Proteomes" id="UP000597038">
    <property type="component" value="Unassembled WGS sequence"/>
</dbReference>
<dbReference type="Gene3D" id="1.10.10.250">
    <property type="entry name" value="Ribosomal protein L11, C-terminal domain"/>
    <property type="match status" value="1"/>
</dbReference>
<dbReference type="SUPFAM" id="SSF54747">
    <property type="entry name" value="Ribosomal L11/L12e N-terminal domain"/>
    <property type="match status" value="1"/>
</dbReference>
<dbReference type="EMBL" id="QKYD01000057">
    <property type="protein sequence ID" value="REI23668.1"/>
    <property type="molecule type" value="Genomic_DNA"/>
</dbReference>
<dbReference type="OrthoDB" id="9802408at2"/>
<dbReference type="Gene3D" id="3.30.1550.10">
    <property type="entry name" value="Ribosomal protein L11/L12, N-terminal domain"/>
    <property type="match status" value="1"/>
</dbReference>
<dbReference type="GO" id="GO:0006412">
    <property type="term" value="P:translation"/>
    <property type="evidence" value="ECO:0007669"/>
    <property type="project" value="UniProtKB-UniRule"/>
</dbReference>
<dbReference type="EMBL" id="QKXQ01000275">
    <property type="protein sequence ID" value="REH96025.1"/>
    <property type="molecule type" value="Genomic_DNA"/>
</dbReference>
<evidence type="ECO:0000313" key="16">
    <source>
        <dbReference type="Proteomes" id="UP000256562"/>
    </source>
</evidence>
<dbReference type="RefSeq" id="WP_103207190.1">
    <property type="nucleotide sequence ID" value="NZ_CAJUZQ010000017.1"/>
</dbReference>
<keyword evidence="4 7" id="KW-0694">RNA-binding</keyword>
<dbReference type="PROSITE" id="PS00359">
    <property type="entry name" value="RIBOSOMAL_L11"/>
    <property type="match status" value="1"/>
</dbReference>
<evidence type="ECO:0000256" key="5">
    <source>
        <dbReference type="ARBA" id="ARBA00022980"/>
    </source>
</evidence>
<evidence type="ECO:0000256" key="1">
    <source>
        <dbReference type="ARBA" id="ARBA00010537"/>
    </source>
</evidence>
<evidence type="ECO:0000313" key="15">
    <source>
        <dbReference type="Proteomes" id="UP000256337"/>
    </source>
</evidence>
<dbReference type="PANTHER" id="PTHR11661:SF1">
    <property type="entry name" value="LARGE RIBOSOMAL SUBUNIT PROTEIN UL11M"/>
    <property type="match status" value="1"/>
</dbReference>
<dbReference type="SMART" id="SM00649">
    <property type="entry name" value="RL11"/>
    <property type="match status" value="1"/>
</dbReference>
<dbReference type="GO" id="GO:0003735">
    <property type="term" value="F:structural constituent of ribosome"/>
    <property type="evidence" value="ECO:0007669"/>
    <property type="project" value="InterPro"/>
</dbReference>
<evidence type="ECO:0000256" key="9">
    <source>
        <dbReference type="RuleBase" id="RU003979"/>
    </source>
</evidence>
<dbReference type="InterPro" id="IPR000911">
    <property type="entry name" value="Ribosomal_uL11"/>
</dbReference>
<dbReference type="InterPro" id="IPR020784">
    <property type="entry name" value="Ribosomal_uL11_N"/>
</dbReference>
<dbReference type="KEGG" id="sfq:C7J90_01950"/>
<dbReference type="Pfam" id="PF03946">
    <property type="entry name" value="Ribosomal_L11_N"/>
    <property type="match status" value="1"/>
</dbReference>
<organism evidence="13 16">
    <name type="scientific">Staphylococcus felis</name>
    <dbReference type="NCBI Taxonomy" id="46127"/>
    <lineage>
        <taxon>Bacteria</taxon>
        <taxon>Bacillati</taxon>
        <taxon>Bacillota</taxon>
        <taxon>Bacilli</taxon>
        <taxon>Bacillales</taxon>
        <taxon>Staphylococcaceae</taxon>
        <taxon>Staphylococcus</taxon>
    </lineage>
</organism>
<dbReference type="InterPro" id="IPR036796">
    <property type="entry name" value="Ribosomal_uL11_N_sf"/>
</dbReference>
<dbReference type="HAMAP" id="MF_00736">
    <property type="entry name" value="Ribosomal_uL11"/>
    <property type="match status" value="1"/>
</dbReference>
<dbReference type="Proteomes" id="UP000256337">
    <property type="component" value="Unassembled WGS sequence"/>
</dbReference>
<dbReference type="AlphaFoldDB" id="A0A2K3ZKU1"/>
<evidence type="ECO:0000313" key="12">
    <source>
        <dbReference type="EMBL" id="MBH9581829.1"/>
    </source>
</evidence>
<dbReference type="Proteomes" id="UP000256562">
    <property type="component" value="Unassembled WGS sequence"/>
</dbReference>
<dbReference type="InterPro" id="IPR006519">
    <property type="entry name" value="Ribosomal_uL11_bac-typ"/>
</dbReference>
<keyword evidence="2 7" id="KW-0488">Methylation</keyword>
<dbReference type="InterPro" id="IPR036769">
    <property type="entry name" value="Ribosomal_uL11_C_sf"/>
</dbReference>
<dbReference type="GeneID" id="48056971"/>
<comment type="subunit">
    <text evidence="7">Part of the ribosomal stalk of the 50S ribosomal subunit. Interacts with L10 and the large rRNA to form the base of the stalk. L10 forms an elongated spine to which L12 dimers bind in a sequential fashion forming a multimeric L10(L12)X complex.</text>
</comment>
<dbReference type="GO" id="GO:0022625">
    <property type="term" value="C:cytosolic large ribosomal subunit"/>
    <property type="evidence" value="ECO:0007669"/>
    <property type="project" value="TreeGrafter"/>
</dbReference>
<gene>
    <name evidence="7 13" type="primary">rplK</name>
    <name evidence="14" type="ORF">DOS76_03345</name>
    <name evidence="13" type="ORF">DOS83_05905</name>
    <name evidence="12" type="ORF">I9026_10635</name>
</gene>
<evidence type="ECO:0000259" key="11">
    <source>
        <dbReference type="Pfam" id="PF03946"/>
    </source>
</evidence>
<accession>A0A2K3ZKU1</accession>
<evidence type="ECO:0000256" key="4">
    <source>
        <dbReference type="ARBA" id="ARBA00022884"/>
    </source>
</evidence>
<evidence type="ECO:0000313" key="13">
    <source>
        <dbReference type="EMBL" id="REH96025.1"/>
    </source>
</evidence>
<dbReference type="EMBL" id="JAEDAQ010000020">
    <property type="protein sequence ID" value="MBH9581829.1"/>
    <property type="molecule type" value="Genomic_DNA"/>
</dbReference>
<keyword evidence="6 7" id="KW-0687">Ribonucleoprotein</keyword>
<comment type="function">
    <text evidence="7 9">Forms part of the ribosomal stalk which helps the ribosome interact with GTP-bound translation factors.</text>
</comment>
<protein>
    <recommendedName>
        <fullName evidence="7">Large ribosomal subunit protein uL11</fullName>
    </recommendedName>
</protein>
<feature type="domain" description="Large ribosomal subunit protein uL11 C-terminal" evidence="10">
    <location>
        <begin position="71"/>
        <end position="139"/>
    </location>
</feature>
<keyword evidence="3 7" id="KW-0699">rRNA-binding</keyword>
<dbReference type="FunFam" id="1.10.10.250:FF:000001">
    <property type="entry name" value="50S ribosomal protein L11"/>
    <property type="match status" value="1"/>
</dbReference>
<reference evidence="12 17" key="2">
    <citation type="submission" date="2020-12" db="EMBL/GenBank/DDBJ databases">
        <title>Genomic analysis of Staphylococcus felis from a cat with skin infection.</title>
        <authorList>
            <person name="Aslantas O."/>
            <person name="Keskin O."/>
            <person name="Buyukaltay K."/>
            <person name="Gullu Yucetepe A."/>
        </authorList>
    </citation>
    <scope>NUCLEOTIDE SEQUENCE [LARGE SCALE GENOMIC DNA]</scope>
    <source>
        <strain evidence="12 17">HARRANVET</strain>
    </source>
</reference>
<feature type="domain" description="Large ribosomal subunit protein uL11 N-terminal" evidence="11">
    <location>
        <begin position="9"/>
        <end position="66"/>
    </location>
</feature>
<dbReference type="SUPFAM" id="SSF46906">
    <property type="entry name" value="Ribosomal protein L11, C-terminal domain"/>
    <property type="match status" value="1"/>
</dbReference>
<evidence type="ECO:0000256" key="3">
    <source>
        <dbReference type="ARBA" id="ARBA00022730"/>
    </source>
</evidence>
<comment type="PTM">
    <text evidence="7 9">One or more lysine residues are methylated.</text>
</comment>
<dbReference type="CDD" id="cd00349">
    <property type="entry name" value="Ribosomal_L11"/>
    <property type="match status" value="1"/>
</dbReference>
<sequence length="140" mass="14960">MAKKVEKVVKLQIPAGKANPAPPVGPALGQAGVNIMAFTKEFNARTQEQAGLIIPVEIYVYEDRSFTFITKTPPAAVLLKKAAGIEKGSGEPNKNKVATVTKDQVREIAQTKMPDLNAADEEAAMRIVEGTARSMGIVVE</sequence>
<reference evidence="15 16" key="1">
    <citation type="journal article" date="2018" name="Vet. Microbiol.">
        <title>Characterisation of Staphylococcus felis isolated from cats using whole genome sequencing.</title>
        <authorList>
            <person name="Worthing K."/>
            <person name="Pang S."/>
            <person name="Trott D.J."/>
            <person name="Abraham S."/>
            <person name="Coombs G.W."/>
            <person name="Jordan D."/>
            <person name="McIntyre L."/>
            <person name="Davies M.R."/>
            <person name="Norris J."/>
        </authorList>
    </citation>
    <scope>NUCLEOTIDE SEQUENCE [LARGE SCALE GENOMIC DNA]</scope>
    <source>
        <strain evidence="14 15">F25</strain>
        <strain evidence="13 16">F9</strain>
    </source>
</reference>
<comment type="caution">
    <text evidence="13">The sequence shown here is derived from an EMBL/GenBank/DDBJ whole genome shotgun (WGS) entry which is preliminary data.</text>
</comment>
<evidence type="ECO:0000256" key="2">
    <source>
        <dbReference type="ARBA" id="ARBA00022481"/>
    </source>
</evidence>
<evidence type="ECO:0000256" key="6">
    <source>
        <dbReference type="ARBA" id="ARBA00023274"/>
    </source>
</evidence>
<keyword evidence="17" id="KW-1185">Reference proteome</keyword>
<name>A0A2K3ZKU1_9STAP</name>